<feature type="transmembrane region" description="Helical" evidence="9">
    <location>
        <begin position="432"/>
        <end position="448"/>
    </location>
</feature>
<dbReference type="InterPro" id="IPR013766">
    <property type="entry name" value="Thioredoxin_domain"/>
</dbReference>
<evidence type="ECO:0000256" key="6">
    <source>
        <dbReference type="ARBA" id="ARBA00023136"/>
    </source>
</evidence>
<feature type="transmembrane region" description="Helical" evidence="9">
    <location>
        <begin position="285"/>
        <end position="312"/>
    </location>
</feature>
<dbReference type="Pfam" id="PF02683">
    <property type="entry name" value="DsbD_TM"/>
    <property type="match status" value="1"/>
</dbReference>
<feature type="transmembrane region" description="Helical" evidence="9">
    <location>
        <begin position="236"/>
        <end position="257"/>
    </location>
</feature>
<dbReference type="Gene3D" id="3.40.30.10">
    <property type="entry name" value="Glutaredoxin"/>
    <property type="match status" value="1"/>
</dbReference>
<sequence>MSRKFLTFLVSIIISTCCTSLTASAMERHGDLPLGTQWTAFELTPAELQQTGLMGPGLVVLFVEPDRGWYTYTDQPGEDAKPTRLQASMETKPLTVLYPPGVAKENPLHAGKQVFTYIGRTPLFVPLPVLPPSGDTPRLAAQLDLLLCSQDKCLPVRIKLESTLPAPLLRDADKQPWWPQLLAAAKIASTSTRKSTQLSETMGNPDTMPRTESSAWADLRPRYFQPELEVSGLVKAVLLGVLAGFILNFMPCVLPVISIKLSALLAGGGIEDAARRRSGFRRHNLFFAFGIMLYFLFLGGLLGVTGLAWGQIFQQANVVMLLITLVFILSLSLFGVFSLPVIDLKFGQHATHPRLQALFTGLLATLLATPCSGPLLGGVLGWTLMQPAWIISSVLAAIGVGMAFPYLLLSLYPDLARLFPKPGSWTGHVEKAVGLFLAGTCLYLLSILPTPRLMPTLVLLWFAAVAGWAWGVAGPGFDTLRNRSIKIAALLFFALGLWLALRPPETKAPLEPFATAALRERMGRQTVLVDFTADWCPSCKALEQTTLTPERLRAMKNRFDLALMKADLTQSNPDAERLLEALGSKSIPLLAVFPKNAPNEPLVLRDLFTPAQLEEALTSTARQ</sequence>
<dbReference type="EMBL" id="FZOC01000001">
    <property type="protein sequence ID" value="SNR60015.1"/>
    <property type="molecule type" value="Genomic_DNA"/>
</dbReference>
<feature type="transmembrane region" description="Helical" evidence="9">
    <location>
        <begin position="318"/>
        <end position="337"/>
    </location>
</feature>
<evidence type="ECO:0000256" key="5">
    <source>
        <dbReference type="ARBA" id="ARBA00022989"/>
    </source>
</evidence>
<dbReference type="GO" id="GO:0005886">
    <property type="term" value="C:plasma membrane"/>
    <property type="evidence" value="ECO:0007669"/>
    <property type="project" value="UniProtKB-SubCell"/>
</dbReference>
<dbReference type="AlphaFoldDB" id="A0A238XM03"/>
<protein>
    <submittedName>
        <fullName evidence="12">Thiol:disulfide interchange protein DsbD</fullName>
    </submittedName>
</protein>
<comment type="subcellular location">
    <subcellularLocation>
        <location evidence="1">Cell membrane</location>
        <topology evidence="1">Multi-pass membrane protein</topology>
    </subcellularLocation>
</comment>
<keyword evidence="3 9" id="KW-0812">Transmembrane</keyword>
<dbReference type="OrthoDB" id="9811036at2"/>
<feature type="signal peptide" evidence="10">
    <location>
        <begin position="1"/>
        <end position="25"/>
    </location>
</feature>
<proteinExistence type="predicted"/>
<organism evidence="12 13">
    <name type="scientific">Humidesulfovibrio mexicanus</name>
    <dbReference type="NCBI Taxonomy" id="147047"/>
    <lineage>
        <taxon>Bacteria</taxon>
        <taxon>Pseudomonadati</taxon>
        <taxon>Thermodesulfobacteriota</taxon>
        <taxon>Desulfovibrionia</taxon>
        <taxon>Desulfovibrionales</taxon>
        <taxon>Desulfovibrionaceae</taxon>
        <taxon>Humidesulfovibrio</taxon>
    </lineage>
</organism>
<dbReference type="Pfam" id="PF11412">
    <property type="entry name" value="DsbD_N"/>
    <property type="match status" value="1"/>
</dbReference>
<feature type="region of interest" description="Disordered" evidence="8">
    <location>
        <begin position="193"/>
        <end position="212"/>
    </location>
</feature>
<feature type="domain" description="Thioredoxin" evidence="11">
    <location>
        <begin position="504"/>
        <end position="622"/>
    </location>
</feature>
<feature type="chain" id="PRO_5012421295" evidence="10">
    <location>
        <begin position="26"/>
        <end position="623"/>
    </location>
</feature>
<evidence type="ECO:0000259" key="11">
    <source>
        <dbReference type="PROSITE" id="PS51352"/>
    </source>
</evidence>
<evidence type="ECO:0000256" key="3">
    <source>
        <dbReference type="ARBA" id="ARBA00022692"/>
    </source>
</evidence>
<keyword evidence="6 9" id="KW-0472">Membrane</keyword>
<reference evidence="12 13" key="1">
    <citation type="submission" date="2017-06" db="EMBL/GenBank/DDBJ databases">
        <authorList>
            <person name="Kim H.J."/>
            <person name="Triplett B.A."/>
        </authorList>
    </citation>
    <scope>NUCLEOTIDE SEQUENCE [LARGE SCALE GENOMIC DNA]</scope>
    <source>
        <strain evidence="12 13">DSM 13116</strain>
    </source>
</reference>
<dbReference type="PROSITE" id="PS51352">
    <property type="entry name" value="THIOREDOXIN_2"/>
    <property type="match status" value="1"/>
</dbReference>
<evidence type="ECO:0000313" key="12">
    <source>
        <dbReference type="EMBL" id="SNR60015.1"/>
    </source>
</evidence>
<dbReference type="InterPro" id="IPR036249">
    <property type="entry name" value="Thioredoxin-like_sf"/>
</dbReference>
<dbReference type="PANTHER" id="PTHR32234">
    <property type="entry name" value="THIOL:DISULFIDE INTERCHANGE PROTEIN DSBD"/>
    <property type="match status" value="1"/>
</dbReference>
<evidence type="ECO:0000256" key="1">
    <source>
        <dbReference type="ARBA" id="ARBA00004651"/>
    </source>
</evidence>
<dbReference type="GO" id="GO:0017004">
    <property type="term" value="P:cytochrome complex assembly"/>
    <property type="evidence" value="ECO:0007669"/>
    <property type="project" value="UniProtKB-KW"/>
</dbReference>
<feature type="transmembrane region" description="Helical" evidence="9">
    <location>
        <begin position="485"/>
        <end position="501"/>
    </location>
</feature>
<evidence type="ECO:0000256" key="4">
    <source>
        <dbReference type="ARBA" id="ARBA00022748"/>
    </source>
</evidence>
<evidence type="ECO:0000313" key="13">
    <source>
        <dbReference type="Proteomes" id="UP000198324"/>
    </source>
</evidence>
<keyword evidence="4" id="KW-0201">Cytochrome c-type biogenesis</keyword>
<keyword evidence="2" id="KW-1003">Cell membrane</keyword>
<accession>A0A238XM03</accession>
<dbReference type="SUPFAM" id="SSF52833">
    <property type="entry name" value="Thioredoxin-like"/>
    <property type="match status" value="1"/>
</dbReference>
<evidence type="ECO:0000256" key="2">
    <source>
        <dbReference type="ARBA" id="ARBA00022475"/>
    </source>
</evidence>
<dbReference type="GO" id="GO:0015035">
    <property type="term" value="F:protein-disulfide reductase activity"/>
    <property type="evidence" value="ECO:0007669"/>
    <property type="project" value="TreeGrafter"/>
</dbReference>
<dbReference type="Pfam" id="PF13899">
    <property type="entry name" value="Thioredoxin_7"/>
    <property type="match status" value="1"/>
</dbReference>
<feature type="transmembrane region" description="Helical" evidence="9">
    <location>
        <begin position="358"/>
        <end position="382"/>
    </location>
</feature>
<dbReference type="InterPro" id="IPR028250">
    <property type="entry name" value="DsbDN"/>
</dbReference>
<evidence type="ECO:0000256" key="7">
    <source>
        <dbReference type="ARBA" id="ARBA00023284"/>
    </source>
</evidence>
<name>A0A238XM03_9BACT</name>
<dbReference type="InterPro" id="IPR017937">
    <property type="entry name" value="Thioredoxin_CS"/>
</dbReference>
<dbReference type="PROSITE" id="PS00194">
    <property type="entry name" value="THIOREDOXIN_1"/>
    <property type="match status" value="1"/>
</dbReference>
<gene>
    <name evidence="12" type="ORF">SAMN04488503_0267</name>
</gene>
<evidence type="ECO:0000256" key="9">
    <source>
        <dbReference type="SAM" id="Phobius"/>
    </source>
</evidence>
<keyword evidence="5 9" id="KW-1133">Transmembrane helix</keyword>
<dbReference type="Proteomes" id="UP000198324">
    <property type="component" value="Unassembled WGS sequence"/>
</dbReference>
<keyword evidence="10" id="KW-0732">Signal</keyword>
<keyword evidence="7" id="KW-0676">Redox-active center</keyword>
<evidence type="ECO:0000256" key="10">
    <source>
        <dbReference type="SAM" id="SignalP"/>
    </source>
</evidence>
<dbReference type="GO" id="GO:0045454">
    <property type="term" value="P:cell redox homeostasis"/>
    <property type="evidence" value="ECO:0007669"/>
    <property type="project" value="TreeGrafter"/>
</dbReference>
<evidence type="ECO:0000256" key="8">
    <source>
        <dbReference type="SAM" id="MobiDB-lite"/>
    </source>
</evidence>
<dbReference type="InterPro" id="IPR003834">
    <property type="entry name" value="Cyt_c_assmbl_TM_dom"/>
</dbReference>
<feature type="transmembrane region" description="Helical" evidence="9">
    <location>
        <begin position="454"/>
        <end position="473"/>
    </location>
</feature>
<keyword evidence="13" id="KW-1185">Reference proteome</keyword>
<feature type="transmembrane region" description="Helical" evidence="9">
    <location>
        <begin position="388"/>
        <end position="412"/>
    </location>
</feature>